<dbReference type="AlphaFoldDB" id="A0A2K9NTT7"/>
<keyword evidence="2" id="KW-1185">Reference proteome</keyword>
<evidence type="ECO:0000313" key="1">
    <source>
        <dbReference type="EMBL" id="AUN98933.1"/>
    </source>
</evidence>
<dbReference type="EMBL" id="CP025704">
    <property type="protein sequence ID" value="AUN98933.1"/>
    <property type="molecule type" value="Genomic_DNA"/>
</dbReference>
<organism evidence="1 2">
    <name type="scientific">Bacteriovorax stolpii</name>
    <name type="common">Bdellovibrio stolpii</name>
    <dbReference type="NCBI Taxonomy" id="960"/>
    <lineage>
        <taxon>Bacteria</taxon>
        <taxon>Pseudomonadati</taxon>
        <taxon>Bdellovibrionota</taxon>
        <taxon>Bacteriovoracia</taxon>
        <taxon>Bacteriovoracales</taxon>
        <taxon>Bacteriovoracaceae</taxon>
        <taxon>Bacteriovorax</taxon>
    </lineage>
</organism>
<dbReference type="RefSeq" id="WP_102244224.1">
    <property type="nucleotide sequence ID" value="NZ_CP025704.1"/>
</dbReference>
<evidence type="ECO:0000313" key="2">
    <source>
        <dbReference type="Proteomes" id="UP000235584"/>
    </source>
</evidence>
<accession>A0A2K9NTT7</accession>
<sequence length="66" mass="7284">MKNALVIMALTLSSMSAFAGTKVEHNKELRKVAYESCKAEGKIKKELKNCVKEKLAQPSTQSTVNK</sequence>
<dbReference type="KEGG" id="bsto:C0V70_12640"/>
<protein>
    <submittedName>
        <fullName evidence="1">Uncharacterized protein</fullName>
    </submittedName>
</protein>
<name>A0A2K9NTT7_BACTC</name>
<gene>
    <name evidence="1" type="ORF">C0V70_12640</name>
</gene>
<dbReference type="Proteomes" id="UP000235584">
    <property type="component" value="Chromosome"/>
</dbReference>
<reference evidence="1 2" key="1">
    <citation type="submission" date="2018-01" db="EMBL/GenBank/DDBJ databases">
        <title>Complete genome sequence of Bacteriovorax stolpii DSM12778.</title>
        <authorList>
            <person name="Tang B."/>
            <person name="Chang J."/>
        </authorList>
    </citation>
    <scope>NUCLEOTIDE SEQUENCE [LARGE SCALE GENOMIC DNA]</scope>
    <source>
        <strain evidence="1 2">DSM 12778</strain>
    </source>
</reference>
<proteinExistence type="predicted"/>